<accession>A0AB35T2C7</accession>
<evidence type="ECO:0000313" key="3">
    <source>
        <dbReference type="Proteomes" id="UP001281130"/>
    </source>
</evidence>
<name>A0AB35T2C7_RUBRA</name>
<feature type="coiled-coil region" evidence="1">
    <location>
        <begin position="267"/>
        <end position="294"/>
    </location>
</feature>
<evidence type="ECO:0000313" key="2">
    <source>
        <dbReference type="EMBL" id="MDX5893860.1"/>
    </source>
</evidence>
<sequence length="314" mass="35733">MVELADLLNAREDVMVCRERYKFAPEKVDPAAFTFERILDYEPRQDGETDTPREYHARLLDGKDPDKLRWIGDELPPGRERLLRQLDRQNPGAHFLIIYRSVTDVAGFAGDGRSVDECFEAAVKSWNRTVSGIREYFENTDEPNGLIVALPGSPEDEEGEAALLSHFLEVEPGDGVCFDLRERKPEPAARPMSEERTAYVDARKNHADEAWLLRRIERQREEPGLYKRSPGEARGRRRLAAATAALNAPDKDLVRLQMLDKDLKDRVKSVERTAERLGQTNLNLRAELAALQDSSSWRVARGLTSVLRRIRGGR</sequence>
<proteinExistence type="predicted"/>
<comment type="caution">
    <text evidence="2">The sequence shown here is derived from an EMBL/GenBank/DDBJ whole genome shotgun (WGS) entry which is preliminary data.</text>
</comment>
<dbReference type="Proteomes" id="UP001281130">
    <property type="component" value="Unassembled WGS sequence"/>
</dbReference>
<protein>
    <submittedName>
        <fullName evidence="2">Uncharacterized protein</fullName>
    </submittedName>
</protein>
<gene>
    <name evidence="2" type="ORF">SIL72_07425</name>
</gene>
<dbReference type="AlphaFoldDB" id="A0AB35T2C7"/>
<keyword evidence="1" id="KW-0175">Coiled coil</keyword>
<organism evidence="2 3">
    <name type="scientific">Rubrobacter radiotolerans</name>
    <name type="common">Arthrobacter radiotolerans</name>
    <dbReference type="NCBI Taxonomy" id="42256"/>
    <lineage>
        <taxon>Bacteria</taxon>
        <taxon>Bacillati</taxon>
        <taxon>Actinomycetota</taxon>
        <taxon>Rubrobacteria</taxon>
        <taxon>Rubrobacterales</taxon>
        <taxon>Rubrobacteraceae</taxon>
        <taxon>Rubrobacter</taxon>
    </lineage>
</organism>
<dbReference type="EMBL" id="JAWXXX010000001">
    <property type="protein sequence ID" value="MDX5893860.1"/>
    <property type="molecule type" value="Genomic_DNA"/>
</dbReference>
<dbReference type="RefSeq" id="WP_156947968.1">
    <property type="nucleotide sequence ID" value="NZ_CP007514.1"/>
</dbReference>
<evidence type="ECO:0000256" key="1">
    <source>
        <dbReference type="SAM" id="Coils"/>
    </source>
</evidence>
<reference evidence="2" key="1">
    <citation type="submission" date="2023-11" db="EMBL/GenBank/DDBJ databases">
        <title>MicrobeMod: A computational toolkit for identifying prokaryotic methylation and restriction-modification with nanopore sequencing.</title>
        <authorList>
            <person name="Crits-Christoph A."/>
            <person name="Kang S.C."/>
            <person name="Lee H."/>
            <person name="Ostrov N."/>
        </authorList>
    </citation>
    <scope>NUCLEOTIDE SEQUENCE</scope>
    <source>
        <strain evidence="2">ATCC 51242</strain>
    </source>
</reference>